<evidence type="ECO:0000259" key="2">
    <source>
        <dbReference type="Pfam" id="PF09335"/>
    </source>
</evidence>
<reference evidence="3" key="1">
    <citation type="submission" date="2015-08" db="EMBL/GenBank/DDBJ databases">
        <authorList>
            <person name="Babu N.S."/>
            <person name="Beckwith C.J."/>
            <person name="Beseler K.G."/>
            <person name="Brison A."/>
            <person name="Carone J.V."/>
            <person name="Caskin T.P."/>
            <person name="Diamond M."/>
            <person name="Durham M.E."/>
            <person name="Foxe J.M."/>
            <person name="Go M."/>
            <person name="Henderson B.A."/>
            <person name="Jones I.B."/>
            <person name="McGettigan J.A."/>
            <person name="Micheletti S.J."/>
            <person name="Nasrallah M.E."/>
            <person name="Ortiz D."/>
            <person name="Piller C.R."/>
            <person name="Privatt S.R."/>
            <person name="Schneider S.L."/>
            <person name="Sharp S."/>
            <person name="Smith T.C."/>
            <person name="Stanton J.D."/>
            <person name="Ullery H.E."/>
            <person name="Wilson R.J."/>
            <person name="Serrano M.G."/>
            <person name="Buck G."/>
            <person name="Lee V."/>
            <person name="Wang Y."/>
            <person name="Carvalho R."/>
            <person name="Voegtly L."/>
            <person name="Shi R."/>
            <person name="Duckworth R."/>
            <person name="Johnson A."/>
            <person name="Loviza R."/>
            <person name="Walstead R."/>
            <person name="Shah Z."/>
            <person name="Kiflezghi M."/>
            <person name="Wade K."/>
            <person name="Ball S.L."/>
            <person name="Bradley K.W."/>
            <person name="Asai D.J."/>
            <person name="Bowman C.A."/>
            <person name="Russell D.A."/>
            <person name="Pope W.H."/>
            <person name="Jacobs-Sera D."/>
            <person name="Hendrix R.W."/>
            <person name="Hatfull G.F."/>
        </authorList>
    </citation>
    <scope>NUCLEOTIDE SEQUENCE</scope>
</reference>
<accession>A0A2P2CFJ5</accession>
<name>A0A2P2CFJ5_9ZZZZ</name>
<keyword evidence="1" id="KW-1133">Transmembrane helix</keyword>
<dbReference type="AlphaFoldDB" id="A0A2P2CFJ5"/>
<feature type="transmembrane region" description="Helical" evidence="1">
    <location>
        <begin position="94"/>
        <end position="118"/>
    </location>
</feature>
<keyword evidence="1" id="KW-0472">Membrane</keyword>
<dbReference type="PANTHER" id="PTHR42709">
    <property type="entry name" value="ALKALINE PHOSPHATASE LIKE PROTEIN"/>
    <property type="match status" value="1"/>
</dbReference>
<protein>
    <recommendedName>
        <fullName evidence="2">VTT domain-containing protein</fullName>
    </recommendedName>
</protein>
<dbReference type="InterPro" id="IPR051311">
    <property type="entry name" value="DedA_domain"/>
</dbReference>
<dbReference type="EMBL" id="CZKB01000016">
    <property type="protein sequence ID" value="CUR60780.1"/>
    <property type="molecule type" value="Genomic_DNA"/>
</dbReference>
<sequence length="154" mass="16984">MIWVYVSIFGASVASALLPLINIEAILAVTISQQHDHAVALVVAATIGQMLGKILWYWGAVEVERAPWVRRQLEKPKAKASLERWSDRAEGRPWFTAGLLFVSAFTGFPPYAVTAVLAGTLRVNFWIFLVTGLLGRGLRFWVVVAGASTFLGWL</sequence>
<feature type="domain" description="VTT" evidence="2">
    <location>
        <begin position="34"/>
        <end position="144"/>
    </location>
</feature>
<organism evidence="3">
    <name type="scientific">metagenome</name>
    <dbReference type="NCBI Taxonomy" id="256318"/>
    <lineage>
        <taxon>unclassified sequences</taxon>
        <taxon>metagenomes</taxon>
    </lineage>
</organism>
<feature type="transmembrane region" description="Helical" evidence="1">
    <location>
        <begin position="38"/>
        <end position="58"/>
    </location>
</feature>
<keyword evidence="1" id="KW-0812">Transmembrane</keyword>
<evidence type="ECO:0000256" key="1">
    <source>
        <dbReference type="SAM" id="Phobius"/>
    </source>
</evidence>
<feature type="transmembrane region" description="Helical" evidence="1">
    <location>
        <begin position="6"/>
        <end position="31"/>
    </location>
</feature>
<evidence type="ECO:0000313" key="3">
    <source>
        <dbReference type="EMBL" id="CUR60780.1"/>
    </source>
</evidence>
<dbReference type="Pfam" id="PF09335">
    <property type="entry name" value="VTT_dom"/>
    <property type="match status" value="1"/>
</dbReference>
<proteinExistence type="predicted"/>
<gene>
    <name evidence="3" type="ORF">NOCA1230034</name>
</gene>
<dbReference type="InterPro" id="IPR032816">
    <property type="entry name" value="VTT_dom"/>
</dbReference>
<feature type="transmembrane region" description="Helical" evidence="1">
    <location>
        <begin position="125"/>
        <end position="153"/>
    </location>
</feature>